<accession>F9Y3Y9</accession>
<evidence type="ECO:0000256" key="1">
    <source>
        <dbReference type="SAM" id="MobiDB-lite"/>
    </source>
</evidence>
<sequence>MPSERPARAGRDNEKRPRERVARGAVTFADGPPPTAHRSRNR</sequence>
<dbReference type="KEGG" id="kvl:KVU_1841"/>
<dbReference type="AlphaFoldDB" id="F9Y3Y9"/>
<proteinExistence type="predicted"/>
<protein>
    <submittedName>
        <fullName evidence="2">Uncharacterized protein</fullName>
    </submittedName>
</protein>
<organism evidence="2 3">
    <name type="scientific">Ketogulonicigenium vulgare (strain WSH-001)</name>
    <dbReference type="NCBI Taxonomy" id="759362"/>
    <lineage>
        <taxon>Bacteria</taxon>
        <taxon>Pseudomonadati</taxon>
        <taxon>Pseudomonadota</taxon>
        <taxon>Alphaproteobacteria</taxon>
        <taxon>Rhodobacterales</taxon>
        <taxon>Roseobacteraceae</taxon>
        <taxon>Ketogulonicigenium</taxon>
    </lineage>
</organism>
<keyword evidence="3" id="KW-1185">Reference proteome</keyword>
<feature type="compositionally biased region" description="Basic and acidic residues" evidence="1">
    <location>
        <begin position="1"/>
        <end position="22"/>
    </location>
</feature>
<evidence type="ECO:0000313" key="3">
    <source>
        <dbReference type="Proteomes" id="UP000000692"/>
    </source>
</evidence>
<gene>
    <name evidence="2" type="ordered locus">KVU_1841</name>
</gene>
<dbReference type="EMBL" id="CP002018">
    <property type="protein sequence ID" value="AEM41680.1"/>
    <property type="molecule type" value="Genomic_DNA"/>
</dbReference>
<reference evidence="2 3" key="1">
    <citation type="journal article" date="2011" name="J. Bacteriol.">
        <title>Complete genome sequence of the industrial strain Ketogulonicigenium vulgare WSH-001.</title>
        <authorList>
            <person name="Liu L."/>
            <person name="Li Y."/>
            <person name="Zhang J."/>
            <person name="Zhou Z."/>
            <person name="Liu J."/>
            <person name="Li X."/>
            <person name="Zhou J."/>
            <person name="Du G."/>
            <person name="Wang L."/>
            <person name="Chen J."/>
        </authorList>
    </citation>
    <scope>NUCLEOTIDE SEQUENCE [LARGE SCALE GENOMIC DNA]</scope>
    <source>
        <strain evidence="2 3">WSH-001</strain>
    </source>
</reference>
<dbReference type="HOGENOM" id="CLU_3252752_0_0_5"/>
<name>F9Y3Y9_KETVW</name>
<feature type="region of interest" description="Disordered" evidence="1">
    <location>
        <begin position="1"/>
        <end position="42"/>
    </location>
</feature>
<evidence type="ECO:0000313" key="2">
    <source>
        <dbReference type="EMBL" id="AEM41680.1"/>
    </source>
</evidence>
<dbReference type="Proteomes" id="UP000000692">
    <property type="component" value="Chromosome"/>
</dbReference>